<dbReference type="InterPro" id="IPR039564">
    <property type="entry name" value="Peptidase_C39-like"/>
</dbReference>
<dbReference type="AlphaFoldDB" id="A0A087S0M3"/>
<evidence type="ECO:0000256" key="3">
    <source>
        <dbReference type="PROSITE-ProRule" id="PRU00339"/>
    </source>
</evidence>
<comment type="caution">
    <text evidence="5">The sequence shown here is derived from an EMBL/GenBank/DDBJ whole genome shotgun (WGS) entry which is preliminary data.</text>
</comment>
<evidence type="ECO:0000256" key="1">
    <source>
        <dbReference type="ARBA" id="ARBA00022737"/>
    </source>
</evidence>
<sequence length="320" mass="36395">MEQEDHELLLPLVEEENICLPLPVNVVSKYWNIDLPMAEAIETAKKYAGFNGSILIEGIESAERHGLICKIVHSSLNELKKIIDSGIPPIVILPGIPEVTQHASIITGYNDEEKTILHYIQTGNQEGEMQEGAIPEDIFEKEWSEEGKLLIIIAPSDILSSIKLENDSFEKSNRLCFESERQSILKNNSEAIKSLNQAIELNPKNPTALHLLGTMMNEQKSPECIKFYEKCLELNNSSYLTYNGLGNFYLKTNDFKKAEDCYTKAIEINPKRSAKIYKNRAYLREQQNKNSDAKDDLKSYLKYFPKAPDRGIIEQAIREL</sequence>
<feature type="repeat" description="TPR" evidence="3">
    <location>
        <begin position="239"/>
        <end position="272"/>
    </location>
</feature>
<dbReference type="PANTHER" id="PTHR44858:SF1">
    <property type="entry name" value="UDP-N-ACETYLGLUCOSAMINE--PEPTIDE N-ACETYLGLUCOSAMINYLTRANSFERASE SPINDLY-RELATED"/>
    <property type="match status" value="1"/>
</dbReference>
<dbReference type="Gene3D" id="1.25.40.10">
    <property type="entry name" value="Tetratricopeptide repeat domain"/>
    <property type="match status" value="2"/>
</dbReference>
<name>A0A087S0M3_9ARCH</name>
<dbReference type="InterPro" id="IPR050498">
    <property type="entry name" value="Ycf3"/>
</dbReference>
<dbReference type="InterPro" id="IPR019734">
    <property type="entry name" value="TPR_rpt"/>
</dbReference>
<dbReference type="InterPro" id="IPR011990">
    <property type="entry name" value="TPR-like_helical_dom_sf"/>
</dbReference>
<evidence type="ECO:0000313" key="6">
    <source>
        <dbReference type="Proteomes" id="UP000029387"/>
    </source>
</evidence>
<dbReference type="EMBL" id="JOSZ01000009">
    <property type="protein sequence ID" value="KFM19277.1"/>
    <property type="molecule type" value="Genomic_DNA"/>
</dbReference>
<dbReference type="Proteomes" id="UP000029387">
    <property type="component" value="Unassembled WGS sequence"/>
</dbReference>
<keyword evidence="2 3" id="KW-0802">TPR repeat</keyword>
<dbReference type="SMART" id="SM00028">
    <property type="entry name" value="TPR"/>
    <property type="match status" value="4"/>
</dbReference>
<evidence type="ECO:0000313" key="5">
    <source>
        <dbReference type="EMBL" id="KFM19277.1"/>
    </source>
</evidence>
<accession>A0A087S0M3</accession>
<organism evidence="5 6">
    <name type="scientific">Marine Group I thaumarchaeote SCGC AAA799-P11</name>
    <dbReference type="NCBI Taxonomy" id="1502295"/>
    <lineage>
        <taxon>Archaea</taxon>
        <taxon>Nitrososphaerota</taxon>
        <taxon>Marine Group I</taxon>
    </lineage>
</organism>
<keyword evidence="1" id="KW-0677">Repeat</keyword>
<dbReference type="Pfam" id="PF13529">
    <property type="entry name" value="Peptidase_C39_2"/>
    <property type="match status" value="1"/>
</dbReference>
<proteinExistence type="predicted"/>
<dbReference type="PROSITE" id="PS50005">
    <property type="entry name" value="TPR"/>
    <property type="match status" value="1"/>
</dbReference>
<reference evidence="5 6" key="1">
    <citation type="submission" date="2014-06" db="EMBL/GenBank/DDBJ databases">
        <authorList>
            <person name="Ngugi D.K."/>
            <person name="Blom J."/>
            <person name="Alam I."/>
            <person name="Rashid M."/>
            <person name="Baalawi W."/>
            <person name="Zhang G."/>
            <person name="Hikmawan T."/>
            <person name="Guan Y."/>
            <person name="Antunes A."/>
            <person name="Siam R."/>
            <person name="El-Dorry H."/>
            <person name="Bajic V."/>
            <person name="Stingl U."/>
        </authorList>
    </citation>
    <scope>NUCLEOTIDE SEQUENCE [LARGE SCALE GENOMIC DNA]</scope>
    <source>
        <strain evidence="5">SCGC AAA799-P11</strain>
    </source>
</reference>
<evidence type="ECO:0000259" key="4">
    <source>
        <dbReference type="Pfam" id="PF13529"/>
    </source>
</evidence>
<dbReference type="PATRIC" id="fig|1502295.3.peg.767"/>
<keyword evidence="6" id="KW-1185">Reference proteome</keyword>
<evidence type="ECO:0000256" key="2">
    <source>
        <dbReference type="ARBA" id="ARBA00022803"/>
    </source>
</evidence>
<gene>
    <name evidence="5" type="ORF">AAA799P11_00800</name>
</gene>
<dbReference type="Pfam" id="PF13414">
    <property type="entry name" value="TPR_11"/>
    <property type="match status" value="1"/>
</dbReference>
<dbReference type="Gene3D" id="3.90.70.10">
    <property type="entry name" value="Cysteine proteinases"/>
    <property type="match status" value="1"/>
</dbReference>
<dbReference type="PROSITE" id="PS50293">
    <property type="entry name" value="TPR_REGION"/>
    <property type="match status" value="1"/>
</dbReference>
<dbReference type="Pfam" id="PF00515">
    <property type="entry name" value="TPR_1"/>
    <property type="match status" value="1"/>
</dbReference>
<dbReference type="SUPFAM" id="SSF48452">
    <property type="entry name" value="TPR-like"/>
    <property type="match status" value="1"/>
</dbReference>
<feature type="domain" description="Peptidase C39-like" evidence="4">
    <location>
        <begin position="14"/>
        <end position="116"/>
    </location>
</feature>
<protein>
    <submittedName>
        <fullName evidence="5">TPR repeat domain containing protein</fullName>
    </submittedName>
</protein>
<dbReference type="PANTHER" id="PTHR44858">
    <property type="entry name" value="TETRATRICOPEPTIDE REPEAT PROTEIN 6"/>
    <property type="match status" value="1"/>
</dbReference>